<keyword evidence="14" id="KW-0325">Glycoprotein</keyword>
<evidence type="ECO:0000256" key="16">
    <source>
        <dbReference type="ARBA" id="ARBA00031585"/>
    </source>
</evidence>
<keyword evidence="7" id="KW-0812">Transmembrane</keyword>
<keyword evidence="10" id="KW-1133">Transmembrane helix</keyword>
<evidence type="ECO:0000256" key="6">
    <source>
        <dbReference type="ARBA" id="ARBA00018816"/>
    </source>
</evidence>
<accession>A0AAV4JJG4</accession>
<dbReference type="PANTHER" id="PTHR43078:SF6">
    <property type="entry name" value="UDP-GLUCURONIC ACID DECARBOXYLASE 1"/>
    <property type="match status" value="1"/>
</dbReference>
<comment type="caution">
    <text evidence="20">The sequence shown here is derived from an EMBL/GenBank/DDBJ whole genome shotgun (WGS) entry which is preliminary data.</text>
</comment>
<dbReference type="GO" id="GO:0032580">
    <property type="term" value="C:Golgi cisterna membrane"/>
    <property type="evidence" value="ECO:0007669"/>
    <property type="project" value="UniProtKB-SubCell"/>
</dbReference>
<comment type="subcellular location">
    <subcellularLocation>
        <location evidence="2">Golgi apparatus membrane</location>
        <topology evidence="2">Single-pass type II membrane protein</topology>
    </subcellularLocation>
    <subcellularLocation>
        <location evidence="17">Golgi apparatus</location>
        <location evidence="17">Golgi stack membrane</location>
    </subcellularLocation>
</comment>
<dbReference type="GO" id="GO:0070403">
    <property type="term" value="F:NAD+ binding"/>
    <property type="evidence" value="ECO:0007669"/>
    <property type="project" value="InterPro"/>
</dbReference>
<evidence type="ECO:0000256" key="11">
    <source>
        <dbReference type="ARBA" id="ARBA00023027"/>
    </source>
</evidence>
<keyword evidence="15" id="KW-0456">Lyase</keyword>
<comment type="cofactor">
    <cofactor evidence="1">
        <name>NAD(+)</name>
        <dbReference type="ChEBI" id="CHEBI:57540"/>
    </cofactor>
</comment>
<feature type="domain" description="NAD-dependent epimerase/dehydratase" evidence="19">
    <location>
        <begin position="99"/>
        <end position="196"/>
    </location>
</feature>
<evidence type="ECO:0000259" key="19">
    <source>
        <dbReference type="Pfam" id="PF01370"/>
    </source>
</evidence>
<evidence type="ECO:0000313" key="20">
    <source>
        <dbReference type="EMBL" id="GFS22919.1"/>
    </source>
</evidence>
<organism evidence="20 21">
    <name type="scientific">Elysia marginata</name>
    <dbReference type="NCBI Taxonomy" id="1093978"/>
    <lineage>
        <taxon>Eukaryota</taxon>
        <taxon>Metazoa</taxon>
        <taxon>Spiralia</taxon>
        <taxon>Lophotrochozoa</taxon>
        <taxon>Mollusca</taxon>
        <taxon>Gastropoda</taxon>
        <taxon>Heterobranchia</taxon>
        <taxon>Euthyneura</taxon>
        <taxon>Panpulmonata</taxon>
        <taxon>Sacoglossa</taxon>
        <taxon>Placobranchoidea</taxon>
        <taxon>Plakobranchidae</taxon>
        <taxon>Elysia</taxon>
    </lineage>
</organism>
<evidence type="ECO:0000256" key="15">
    <source>
        <dbReference type="ARBA" id="ARBA00023239"/>
    </source>
</evidence>
<keyword evidence="13" id="KW-0472">Membrane</keyword>
<evidence type="ECO:0000256" key="1">
    <source>
        <dbReference type="ARBA" id="ARBA00001911"/>
    </source>
</evidence>
<evidence type="ECO:0000256" key="7">
    <source>
        <dbReference type="ARBA" id="ARBA00022692"/>
    </source>
</evidence>
<evidence type="ECO:0000256" key="10">
    <source>
        <dbReference type="ARBA" id="ARBA00022989"/>
    </source>
</evidence>
<comment type="similarity">
    <text evidence="4">Belongs to the NAD(P)-dependent epimerase/dehydratase family. UDP-glucuronic acid decarboxylase subfamily.</text>
</comment>
<keyword evidence="11" id="KW-0520">NAD</keyword>
<keyword evidence="21" id="KW-1185">Reference proteome</keyword>
<evidence type="ECO:0000313" key="21">
    <source>
        <dbReference type="Proteomes" id="UP000762676"/>
    </source>
</evidence>
<dbReference type="EMBL" id="BMAT01010233">
    <property type="protein sequence ID" value="GFS22919.1"/>
    <property type="molecule type" value="Genomic_DNA"/>
</dbReference>
<dbReference type="Pfam" id="PF01370">
    <property type="entry name" value="Epimerase"/>
    <property type="match status" value="2"/>
</dbReference>
<keyword evidence="8" id="KW-0210">Decarboxylase</keyword>
<evidence type="ECO:0000256" key="13">
    <source>
        <dbReference type="ARBA" id="ARBA00023136"/>
    </source>
</evidence>
<dbReference type="GO" id="GO:0042732">
    <property type="term" value="P:D-xylose metabolic process"/>
    <property type="evidence" value="ECO:0007669"/>
    <property type="project" value="InterPro"/>
</dbReference>
<evidence type="ECO:0000256" key="5">
    <source>
        <dbReference type="ARBA" id="ARBA00012290"/>
    </source>
</evidence>
<sequence length="284" mass="32299">MTLWNSLPLRMIRKKVKMAVVCLCFLLALTVFYHQLPVSADVTRLLSGRSAGAEGGEGGGGADLQEELRKMENKIKTLEQGKKIYPEVKFLTYKDRKRILVTGGAGFVGSHLVDRLMMQGHEVTVVDNFFTGRKRNVEHWVGHENFELLHHDIVNPLYIEVDQIYHLASPASPPNYMYNPIKTLKTNTLGTINMLDPEIHPQNEDYWGHVNPIGPRACYDEGKRVAETMCYAYEKQENVEVRVARIFNTFGPRMHMNDGRVVSNFILQALQNESITVRMGGQRP</sequence>
<protein>
    <recommendedName>
        <fullName evidence="6">UDP-glucuronic acid decarboxylase 1</fullName>
        <ecNumber evidence="5">4.1.1.35</ecNumber>
    </recommendedName>
    <alternativeName>
        <fullName evidence="16">UDP-glucuronate decarboxylase 1</fullName>
    </alternativeName>
</protein>
<evidence type="ECO:0000256" key="4">
    <source>
        <dbReference type="ARBA" id="ARBA00007505"/>
    </source>
</evidence>
<reference evidence="20 21" key="1">
    <citation type="journal article" date="2021" name="Elife">
        <title>Chloroplast acquisition without the gene transfer in kleptoplastic sea slugs, Plakobranchus ocellatus.</title>
        <authorList>
            <person name="Maeda T."/>
            <person name="Takahashi S."/>
            <person name="Yoshida T."/>
            <person name="Shimamura S."/>
            <person name="Takaki Y."/>
            <person name="Nagai Y."/>
            <person name="Toyoda A."/>
            <person name="Suzuki Y."/>
            <person name="Arimoto A."/>
            <person name="Ishii H."/>
            <person name="Satoh N."/>
            <person name="Nishiyama T."/>
            <person name="Hasebe M."/>
            <person name="Maruyama T."/>
            <person name="Minagawa J."/>
            <person name="Obokata J."/>
            <person name="Shigenobu S."/>
        </authorList>
    </citation>
    <scope>NUCLEOTIDE SEQUENCE [LARGE SCALE GENOMIC DNA]</scope>
</reference>
<proteinExistence type="inferred from homology"/>
<dbReference type="InterPro" id="IPR036291">
    <property type="entry name" value="NAD(P)-bd_dom_sf"/>
</dbReference>
<name>A0AAV4JJG4_9GAST</name>
<evidence type="ECO:0000256" key="14">
    <source>
        <dbReference type="ARBA" id="ARBA00023180"/>
    </source>
</evidence>
<dbReference type="GO" id="GO:0048040">
    <property type="term" value="F:UDP-glucuronate decarboxylase activity"/>
    <property type="evidence" value="ECO:0007669"/>
    <property type="project" value="UniProtKB-EC"/>
</dbReference>
<evidence type="ECO:0000256" key="18">
    <source>
        <dbReference type="ARBA" id="ARBA00049410"/>
    </source>
</evidence>
<evidence type="ECO:0000256" key="12">
    <source>
        <dbReference type="ARBA" id="ARBA00023034"/>
    </source>
</evidence>
<evidence type="ECO:0000256" key="17">
    <source>
        <dbReference type="ARBA" id="ARBA00037859"/>
    </source>
</evidence>
<evidence type="ECO:0000256" key="2">
    <source>
        <dbReference type="ARBA" id="ARBA00004323"/>
    </source>
</evidence>
<evidence type="ECO:0000256" key="9">
    <source>
        <dbReference type="ARBA" id="ARBA00022968"/>
    </source>
</evidence>
<dbReference type="FunFam" id="3.40.50.720:FF:000065">
    <property type="entry name" value="UDP-glucuronic acid decarboxylase 1"/>
    <property type="match status" value="1"/>
</dbReference>
<gene>
    <name evidence="20" type="ORF">ElyMa_005121000</name>
</gene>
<dbReference type="SUPFAM" id="SSF51735">
    <property type="entry name" value="NAD(P)-binding Rossmann-fold domains"/>
    <property type="match status" value="1"/>
</dbReference>
<keyword evidence="9" id="KW-0735">Signal-anchor</keyword>
<dbReference type="GO" id="GO:0000139">
    <property type="term" value="C:Golgi membrane"/>
    <property type="evidence" value="ECO:0007669"/>
    <property type="project" value="UniProtKB-SubCell"/>
</dbReference>
<dbReference type="Proteomes" id="UP000762676">
    <property type="component" value="Unassembled WGS sequence"/>
</dbReference>
<keyword evidence="12" id="KW-0333">Golgi apparatus</keyword>
<comment type="pathway">
    <text evidence="3">Nucleotide-sugar biosynthesis; UDP-alpha-D-xylose biosynthesis; UDP-alpha-D-xylose from UDP-alpha-D-glucuronate: step 1/1.</text>
</comment>
<feature type="domain" description="NAD-dependent epimerase/dehydratase" evidence="19">
    <location>
        <begin position="210"/>
        <end position="278"/>
    </location>
</feature>
<dbReference type="AlphaFoldDB" id="A0AAV4JJG4"/>
<comment type="catalytic activity">
    <reaction evidence="18">
        <text>UDP-alpha-D-glucuronate + H(+) = UDP-alpha-D-xylose + CO2</text>
        <dbReference type="Rhea" id="RHEA:23916"/>
        <dbReference type="ChEBI" id="CHEBI:15378"/>
        <dbReference type="ChEBI" id="CHEBI:16526"/>
        <dbReference type="ChEBI" id="CHEBI:57632"/>
        <dbReference type="ChEBI" id="CHEBI:58052"/>
        <dbReference type="EC" id="4.1.1.35"/>
    </reaction>
    <physiologicalReaction direction="left-to-right" evidence="18">
        <dbReference type="Rhea" id="RHEA:23917"/>
    </physiologicalReaction>
</comment>
<dbReference type="InterPro" id="IPR044516">
    <property type="entry name" value="UXS-like"/>
</dbReference>
<dbReference type="PANTHER" id="PTHR43078">
    <property type="entry name" value="UDP-GLUCURONIC ACID DECARBOXYLASE-RELATED"/>
    <property type="match status" value="1"/>
</dbReference>
<evidence type="ECO:0000256" key="3">
    <source>
        <dbReference type="ARBA" id="ARBA00005100"/>
    </source>
</evidence>
<evidence type="ECO:0000256" key="8">
    <source>
        <dbReference type="ARBA" id="ARBA00022793"/>
    </source>
</evidence>
<dbReference type="Gene3D" id="3.40.50.720">
    <property type="entry name" value="NAD(P)-binding Rossmann-like Domain"/>
    <property type="match status" value="1"/>
</dbReference>
<dbReference type="InterPro" id="IPR001509">
    <property type="entry name" value="Epimerase_deHydtase"/>
</dbReference>
<dbReference type="EC" id="4.1.1.35" evidence="5"/>